<evidence type="ECO:0000313" key="1">
    <source>
        <dbReference type="EMBL" id="TYL92447.1"/>
    </source>
</evidence>
<dbReference type="EMBL" id="VSSS01000038">
    <property type="protein sequence ID" value="TYL92447.1"/>
    <property type="molecule type" value="Genomic_DNA"/>
</dbReference>
<dbReference type="Proteomes" id="UP000324758">
    <property type="component" value="Unassembled WGS sequence"/>
</dbReference>
<dbReference type="OrthoDB" id="7498017at2"/>
<protein>
    <submittedName>
        <fullName evidence="1">Uncharacterized protein</fullName>
    </submittedName>
</protein>
<evidence type="ECO:0000313" key="2">
    <source>
        <dbReference type="Proteomes" id="UP000324758"/>
    </source>
</evidence>
<gene>
    <name evidence="1" type="ORF">FXB40_25620</name>
</gene>
<name>A0A5D3K9E2_9BRAD</name>
<reference evidence="1 2" key="1">
    <citation type="submission" date="2019-08" db="EMBL/GenBank/DDBJ databases">
        <title>Bradyrhizobium hipponensis sp. nov., a rhizobium isolated from a Lupinus angustifolius root nodule in Tunisia.</title>
        <authorList>
            <person name="Off K."/>
            <person name="Rejili M."/>
            <person name="Mars M."/>
            <person name="Brachmann A."/>
            <person name="Marin M."/>
        </authorList>
    </citation>
    <scope>NUCLEOTIDE SEQUENCE [LARGE SCALE GENOMIC DNA]</scope>
    <source>
        <strain evidence="1 2">CTAW71</strain>
    </source>
</reference>
<keyword evidence="2" id="KW-1185">Reference proteome</keyword>
<dbReference type="RefSeq" id="WP_148774912.1">
    <property type="nucleotide sequence ID" value="NZ_VSSS01000038.1"/>
</dbReference>
<comment type="caution">
    <text evidence="1">The sequence shown here is derived from an EMBL/GenBank/DDBJ whole genome shotgun (WGS) entry which is preliminary data.</text>
</comment>
<proteinExistence type="predicted"/>
<accession>A0A5D3K9E2</accession>
<dbReference type="AlphaFoldDB" id="A0A5D3K9E2"/>
<sequence length="64" mass="7160">MRFRLSAWAPLLDASNVNHGLLLPILLHRADDQGQLLLGAPQSGRETRRAYADIPPPVEAIRQY</sequence>
<organism evidence="1 2">
    <name type="scientific">Bradyrhizobium rifense</name>
    <dbReference type="NCBI Taxonomy" id="515499"/>
    <lineage>
        <taxon>Bacteria</taxon>
        <taxon>Pseudomonadati</taxon>
        <taxon>Pseudomonadota</taxon>
        <taxon>Alphaproteobacteria</taxon>
        <taxon>Hyphomicrobiales</taxon>
        <taxon>Nitrobacteraceae</taxon>
        <taxon>Bradyrhizobium</taxon>
    </lineage>
</organism>